<keyword evidence="2" id="KW-0378">Hydrolase</keyword>
<dbReference type="RefSeq" id="WP_152836277.1">
    <property type="nucleotide sequence ID" value="NZ_WHUG01000001.1"/>
</dbReference>
<comment type="caution">
    <text evidence="2">The sequence shown here is derived from an EMBL/GenBank/DDBJ whole genome shotgun (WGS) entry which is preliminary data.</text>
</comment>
<dbReference type="AlphaFoldDB" id="A0A6A7MUX3"/>
<keyword evidence="3" id="KW-1185">Reference proteome</keyword>
<sequence>MKARIWGARGSLPVALNHKQIRAKLVTALEGAIGRELDTPEKVASYIDNDLGFEVHGTYGGNSSCVEVEAWNPDTVHEHIILDLGSGVRALAGAKLARYGPAKPQTYHVFMSHLHWDHIMGFPFFTPAYIPGNRIIIYGCHQELETAFRRQQEPISFPVGFHQLGATIEFVQMEPGVPLQLRDVTITAKLQLHAGDSYGYRLEQGCKAMVYSTDSEHKLDNAAERVAFVDFFRDADLVIFDAMYSLADSISVKADWGHSSNVVGVELCQLAGVHQLCLFHHEPIYDDAQIARVLAETRRYAEITGEAPLDIVSAYDGMEIEL</sequence>
<dbReference type="Gene3D" id="3.60.15.10">
    <property type="entry name" value="Ribonuclease Z/Hydroxyacylglutathione hydrolase-like"/>
    <property type="match status" value="1"/>
</dbReference>
<protein>
    <submittedName>
        <fullName evidence="2">MBL fold metallo-hydrolase</fullName>
    </submittedName>
</protein>
<name>A0A6A7MUX3_9BURK</name>
<organism evidence="2 3">
    <name type="scientific">Rugamonas aquatica</name>
    <dbReference type="NCBI Taxonomy" id="2743357"/>
    <lineage>
        <taxon>Bacteria</taxon>
        <taxon>Pseudomonadati</taxon>
        <taxon>Pseudomonadota</taxon>
        <taxon>Betaproteobacteria</taxon>
        <taxon>Burkholderiales</taxon>
        <taxon>Oxalobacteraceae</taxon>
        <taxon>Telluria group</taxon>
        <taxon>Rugamonas</taxon>
    </lineage>
</organism>
<feature type="domain" description="Metallo-beta-lactamase" evidence="1">
    <location>
        <begin position="104"/>
        <end position="281"/>
    </location>
</feature>
<dbReference type="PANTHER" id="PTHR42663">
    <property type="entry name" value="HYDROLASE C777.06C-RELATED-RELATED"/>
    <property type="match status" value="1"/>
</dbReference>
<reference evidence="2 3" key="1">
    <citation type="submission" date="2019-10" db="EMBL/GenBank/DDBJ databases">
        <title>Two novel species isolated from a subtropical stream in China.</title>
        <authorList>
            <person name="Lu H."/>
        </authorList>
    </citation>
    <scope>NUCLEOTIDE SEQUENCE [LARGE SCALE GENOMIC DNA]</scope>
    <source>
        <strain evidence="2 3">FT29W</strain>
    </source>
</reference>
<dbReference type="CDD" id="cd07715">
    <property type="entry name" value="TaR3-like_MBL-fold"/>
    <property type="match status" value="1"/>
</dbReference>
<evidence type="ECO:0000313" key="2">
    <source>
        <dbReference type="EMBL" id="MQA36922.1"/>
    </source>
</evidence>
<proteinExistence type="predicted"/>
<dbReference type="GO" id="GO:0016787">
    <property type="term" value="F:hydrolase activity"/>
    <property type="evidence" value="ECO:0007669"/>
    <property type="project" value="UniProtKB-KW"/>
</dbReference>
<gene>
    <name evidence="2" type="ORF">GEV02_02060</name>
</gene>
<dbReference type="Proteomes" id="UP000440498">
    <property type="component" value="Unassembled WGS sequence"/>
</dbReference>
<evidence type="ECO:0000313" key="3">
    <source>
        <dbReference type="Proteomes" id="UP000440498"/>
    </source>
</evidence>
<dbReference type="PANTHER" id="PTHR42663:SF4">
    <property type="entry name" value="SLL1036 PROTEIN"/>
    <property type="match status" value="1"/>
</dbReference>
<dbReference type="SUPFAM" id="SSF56281">
    <property type="entry name" value="Metallo-hydrolase/oxidoreductase"/>
    <property type="match status" value="1"/>
</dbReference>
<dbReference type="Pfam" id="PF12706">
    <property type="entry name" value="Lactamase_B_2"/>
    <property type="match status" value="1"/>
</dbReference>
<evidence type="ECO:0000259" key="1">
    <source>
        <dbReference type="Pfam" id="PF12706"/>
    </source>
</evidence>
<accession>A0A6A7MUX3</accession>
<dbReference type="EMBL" id="WHUG01000001">
    <property type="protein sequence ID" value="MQA36922.1"/>
    <property type="molecule type" value="Genomic_DNA"/>
</dbReference>
<dbReference type="InterPro" id="IPR036866">
    <property type="entry name" value="RibonucZ/Hydroxyglut_hydro"/>
</dbReference>
<dbReference type="InterPro" id="IPR001279">
    <property type="entry name" value="Metallo-B-lactamas"/>
</dbReference>